<dbReference type="InterPro" id="IPR000182">
    <property type="entry name" value="GNAT_dom"/>
</dbReference>
<dbReference type="RefSeq" id="WP_218326812.1">
    <property type="nucleotide sequence ID" value="NZ_JAHUZB010000005.1"/>
</dbReference>
<accession>A0ABS6TFD5</accession>
<dbReference type="Pfam" id="PF13530">
    <property type="entry name" value="SCP2_2"/>
    <property type="match status" value="1"/>
</dbReference>
<dbReference type="Pfam" id="PF13527">
    <property type="entry name" value="Acetyltransf_9"/>
    <property type="match status" value="1"/>
</dbReference>
<dbReference type="GO" id="GO:0016746">
    <property type="term" value="F:acyltransferase activity"/>
    <property type="evidence" value="ECO:0007669"/>
    <property type="project" value="UniProtKB-KW"/>
</dbReference>
<proteinExistence type="predicted"/>
<dbReference type="Pfam" id="PF17668">
    <property type="entry name" value="Acetyltransf_17"/>
    <property type="match status" value="1"/>
</dbReference>
<dbReference type="PANTHER" id="PTHR37817">
    <property type="entry name" value="N-ACETYLTRANSFERASE EIS"/>
    <property type="match status" value="1"/>
</dbReference>
<comment type="caution">
    <text evidence="2">The sequence shown here is derived from an EMBL/GenBank/DDBJ whole genome shotgun (WGS) entry which is preliminary data.</text>
</comment>
<keyword evidence="2" id="KW-0012">Acyltransferase</keyword>
<dbReference type="PROSITE" id="PS51186">
    <property type="entry name" value="GNAT"/>
    <property type="match status" value="1"/>
</dbReference>
<dbReference type="InterPro" id="IPR025559">
    <property type="entry name" value="Eis_dom"/>
</dbReference>
<evidence type="ECO:0000313" key="3">
    <source>
        <dbReference type="Proteomes" id="UP000774130"/>
    </source>
</evidence>
<keyword evidence="3" id="KW-1185">Reference proteome</keyword>
<dbReference type="InterPro" id="IPR051554">
    <property type="entry name" value="Acetyltransferase_Eis"/>
</dbReference>
<dbReference type="EMBL" id="JAHUZB010000005">
    <property type="protein sequence ID" value="MBV7391602.1"/>
    <property type="molecule type" value="Genomic_DNA"/>
</dbReference>
<evidence type="ECO:0000259" key="1">
    <source>
        <dbReference type="PROSITE" id="PS51186"/>
    </source>
</evidence>
<dbReference type="InterPro" id="IPR041380">
    <property type="entry name" value="Acetyltransf_17"/>
</dbReference>
<name>A0ABS6TFD5_9ENTE</name>
<keyword evidence="2" id="KW-0808">Transferase</keyword>
<gene>
    <name evidence="2" type="ORF">KUA55_13010</name>
</gene>
<dbReference type="PANTHER" id="PTHR37817:SF1">
    <property type="entry name" value="N-ACETYLTRANSFERASE EIS"/>
    <property type="match status" value="1"/>
</dbReference>
<protein>
    <submittedName>
        <fullName evidence="2">GNAT family N-acetyltransferase</fullName>
        <ecNumber evidence="2">2.3.1.-</ecNumber>
    </submittedName>
</protein>
<evidence type="ECO:0000313" key="2">
    <source>
        <dbReference type="EMBL" id="MBV7391602.1"/>
    </source>
</evidence>
<reference evidence="2 3" key="1">
    <citation type="submission" date="2021-06" db="EMBL/GenBank/DDBJ databases">
        <title>Enterococcus alishanensis sp. nov., a novel lactic acid bacterium isolated from fresh coffee beans.</title>
        <authorList>
            <person name="Chen Y.-S."/>
        </authorList>
    </citation>
    <scope>NUCLEOTIDE SEQUENCE [LARGE SCALE GENOMIC DNA]</scope>
    <source>
        <strain evidence="2 3">ALS3</strain>
    </source>
</reference>
<feature type="domain" description="N-acetyltransferase" evidence="1">
    <location>
        <begin position="1"/>
        <end position="149"/>
    </location>
</feature>
<dbReference type="EC" id="2.3.1.-" evidence="2"/>
<organism evidence="2 3">
    <name type="scientific">Enterococcus alishanensis</name>
    <dbReference type="NCBI Taxonomy" id="1303817"/>
    <lineage>
        <taxon>Bacteria</taxon>
        <taxon>Bacillati</taxon>
        <taxon>Bacillota</taxon>
        <taxon>Bacilli</taxon>
        <taxon>Lactobacillales</taxon>
        <taxon>Enterococcaceae</taxon>
        <taxon>Enterococcus</taxon>
    </lineage>
</organism>
<sequence>MKLSSTTENKQAITKLIEYAFNKQTPIIEDSLFLSRYQHSDVYGTYFKHQLTSMVMSNHFKAKFFGSTIKMAGIGYVASLPEYRGTGGIKDIMSELLTDLKQEGFIISQLAPFSENFYRKFGYENTSWQKRYQIPAAAFNHLEDEKTGSIVRDSWESLKPEILSLYQQALTFQEVGTVVREMWWWERLNQYYQGRFYAVCYDDSGQRAGYLIYRLQKETFIVDELVYQNNFALRKLLTYLKAHTASFSQFTYDTSTSEILENCFNEQQEIQIQIKPYMMSRIIDFSSLLKILPIEEKAIIFEVSSDDYCPENIGCFRKTGETVEKVTGESDIKASIEAWSELLLGRMTLQEGILLEKIEVSKEINIPKGQQSFYDYF</sequence>
<dbReference type="Proteomes" id="UP000774130">
    <property type="component" value="Unassembled WGS sequence"/>
</dbReference>